<reference evidence="3 4" key="1">
    <citation type="submission" date="2019-05" db="EMBL/GenBank/DDBJ databases">
        <title>Draft Whole-Genome sequence of the green sulfur bacterium Chlorobaculum thiosulfatiphilum DSM 249.</title>
        <authorList>
            <person name="Meyer T.E."/>
            <person name="Kyndt J.A."/>
        </authorList>
    </citation>
    <scope>NUCLEOTIDE SEQUENCE [LARGE SCALE GENOMIC DNA]</scope>
    <source>
        <strain evidence="3 4">DSM 249</strain>
    </source>
</reference>
<dbReference type="PANTHER" id="PTHR31793:SF37">
    <property type="entry name" value="ACYL-COA THIOESTER HYDROLASE YBGC"/>
    <property type="match status" value="1"/>
</dbReference>
<dbReference type="Proteomes" id="UP000308271">
    <property type="component" value="Unassembled WGS sequence"/>
</dbReference>
<dbReference type="OrthoDB" id="9801517at2"/>
<dbReference type="CDD" id="cd00586">
    <property type="entry name" value="4HBT"/>
    <property type="match status" value="1"/>
</dbReference>
<proteinExistence type="predicted"/>
<dbReference type="Gene3D" id="3.10.129.10">
    <property type="entry name" value="Hotdog Thioesterase"/>
    <property type="match status" value="1"/>
</dbReference>
<organism evidence="3 4">
    <name type="scientific">Chlorobaculum thiosulfatiphilum</name>
    <name type="common">Chlorobium limicola f.sp. thiosulfatophilum</name>
    <dbReference type="NCBI Taxonomy" id="115852"/>
    <lineage>
        <taxon>Bacteria</taxon>
        <taxon>Pseudomonadati</taxon>
        <taxon>Chlorobiota</taxon>
        <taxon>Chlorobiia</taxon>
        <taxon>Chlorobiales</taxon>
        <taxon>Chlorobiaceae</taxon>
        <taxon>Chlorobaculum</taxon>
    </lineage>
</organism>
<evidence type="ECO:0000313" key="3">
    <source>
        <dbReference type="EMBL" id="TNJ40304.1"/>
    </source>
</evidence>
<dbReference type="SUPFAM" id="SSF54637">
    <property type="entry name" value="Thioesterase/thiol ester dehydrase-isomerase"/>
    <property type="match status" value="1"/>
</dbReference>
<dbReference type="RefSeq" id="WP_139455776.1">
    <property type="nucleotide sequence ID" value="NZ_VDCH01000001.1"/>
</dbReference>
<dbReference type="InterPro" id="IPR002864">
    <property type="entry name" value="Acyl-ACP_thioesterase_NHD"/>
</dbReference>
<dbReference type="AlphaFoldDB" id="A0A5C4S9V4"/>
<name>A0A5C4S9V4_CHLTI</name>
<dbReference type="EMBL" id="VDCH01000001">
    <property type="protein sequence ID" value="TNJ40304.1"/>
    <property type="molecule type" value="Genomic_DNA"/>
</dbReference>
<keyword evidence="1" id="KW-0378">Hydrolase</keyword>
<gene>
    <name evidence="3" type="ORF">FGF66_00645</name>
</gene>
<evidence type="ECO:0000313" key="4">
    <source>
        <dbReference type="Proteomes" id="UP000308271"/>
    </source>
</evidence>
<evidence type="ECO:0000259" key="2">
    <source>
        <dbReference type="Pfam" id="PF01643"/>
    </source>
</evidence>
<protein>
    <submittedName>
        <fullName evidence="3">Acyl-CoA thioesterase</fullName>
    </submittedName>
</protein>
<dbReference type="GO" id="GO:0006633">
    <property type="term" value="P:fatty acid biosynthetic process"/>
    <property type="evidence" value="ECO:0007669"/>
    <property type="project" value="InterPro"/>
</dbReference>
<comment type="caution">
    <text evidence="3">The sequence shown here is derived from an EMBL/GenBank/DDBJ whole genome shotgun (WGS) entry which is preliminary data.</text>
</comment>
<dbReference type="Pfam" id="PF01643">
    <property type="entry name" value="Acyl-ACP_TE"/>
    <property type="match status" value="1"/>
</dbReference>
<keyword evidence="4" id="KW-1185">Reference proteome</keyword>
<sequence length="154" mass="17724">MRSVYTHIFEVSASSIDGYGHVNNIEYLRWMQEVATAHTASEGWTLDRYRQSCAIWVVRRHTIDYLSPAYAGERLDLHTWIEWVKDCQSVRRYLLTRAGEHRALVRAETLWVCVDPESGRPKRVLEDFIQAFDLVSGGDAEALRIVGKTPRSAN</sequence>
<evidence type="ECO:0000256" key="1">
    <source>
        <dbReference type="ARBA" id="ARBA00022801"/>
    </source>
</evidence>
<dbReference type="PANTHER" id="PTHR31793">
    <property type="entry name" value="4-HYDROXYBENZOYL-COA THIOESTERASE FAMILY MEMBER"/>
    <property type="match status" value="1"/>
</dbReference>
<dbReference type="InterPro" id="IPR050563">
    <property type="entry name" value="4-hydroxybenzoyl-CoA_TE"/>
</dbReference>
<dbReference type="InterPro" id="IPR029069">
    <property type="entry name" value="HotDog_dom_sf"/>
</dbReference>
<feature type="domain" description="Acyl-ACP thioesterase N-terminal hotdog" evidence="2">
    <location>
        <begin position="4"/>
        <end position="131"/>
    </location>
</feature>
<dbReference type="GO" id="GO:0047617">
    <property type="term" value="F:fatty acyl-CoA hydrolase activity"/>
    <property type="evidence" value="ECO:0007669"/>
    <property type="project" value="TreeGrafter"/>
</dbReference>
<accession>A0A5C4S9V4</accession>